<dbReference type="Proteomes" id="UP001301958">
    <property type="component" value="Unassembled WGS sequence"/>
</dbReference>
<keyword evidence="5" id="KW-1185">Reference proteome</keyword>
<sequence length="275" mass="30539">MTPQTTKSSHDDLVKRVVSETNVKEERRIRHSSSQTLFAQKHQRQKSNNRNKFPTFQLKSQKMQQRTTTTRHCLTIVLLLVLIFSICGTVTIFSIGSSVSFSPPAPTSSTTSTIPPQPPATVDFDSLKFPAKILTTTTHLPNNTIPHDALKRNKNKYCIPSYNITSETSQKASPLIKDCLHLINNISNGGDWSFVSVTQRTLATKDTCAFGVETENVSAGVWIKIGNEDIIDAIEGLIMTQRRGENKIGGKGWTVCPEKTETLGPVVVRWGVYHT</sequence>
<dbReference type="EMBL" id="MU865654">
    <property type="protein sequence ID" value="KAK4220729.1"/>
    <property type="molecule type" value="Genomic_DNA"/>
</dbReference>
<proteinExistence type="predicted"/>
<dbReference type="InterPro" id="IPR029226">
    <property type="entry name" value="Ecp2-like"/>
</dbReference>
<dbReference type="AlphaFoldDB" id="A0AAN6YK21"/>
<name>A0AAN6YK21_9PEZI</name>
<feature type="compositionally biased region" description="Basic and acidic residues" evidence="1">
    <location>
        <begin position="8"/>
        <end position="28"/>
    </location>
</feature>
<gene>
    <name evidence="4" type="ORF">QBC38DRAFT_493593</name>
</gene>
<accession>A0AAN6YK21</accession>
<feature type="domain" description="Ecp2 effector protein-like" evidence="3">
    <location>
        <begin position="163"/>
        <end position="256"/>
    </location>
</feature>
<feature type="transmembrane region" description="Helical" evidence="2">
    <location>
        <begin position="73"/>
        <end position="96"/>
    </location>
</feature>
<dbReference type="Pfam" id="PF14856">
    <property type="entry name" value="Hce2"/>
    <property type="match status" value="1"/>
</dbReference>
<reference evidence="4" key="1">
    <citation type="journal article" date="2023" name="Mol. Phylogenet. Evol.">
        <title>Genome-scale phylogeny and comparative genomics of the fungal order Sordariales.</title>
        <authorList>
            <person name="Hensen N."/>
            <person name="Bonometti L."/>
            <person name="Westerberg I."/>
            <person name="Brannstrom I.O."/>
            <person name="Guillou S."/>
            <person name="Cros-Aarteil S."/>
            <person name="Calhoun S."/>
            <person name="Haridas S."/>
            <person name="Kuo A."/>
            <person name="Mondo S."/>
            <person name="Pangilinan J."/>
            <person name="Riley R."/>
            <person name="LaButti K."/>
            <person name="Andreopoulos B."/>
            <person name="Lipzen A."/>
            <person name="Chen C."/>
            <person name="Yan M."/>
            <person name="Daum C."/>
            <person name="Ng V."/>
            <person name="Clum A."/>
            <person name="Steindorff A."/>
            <person name="Ohm R.A."/>
            <person name="Martin F."/>
            <person name="Silar P."/>
            <person name="Natvig D.O."/>
            <person name="Lalanne C."/>
            <person name="Gautier V."/>
            <person name="Ament-Velasquez S.L."/>
            <person name="Kruys A."/>
            <person name="Hutchinson M.I."/>
            <person name="Powell A.J."/>
            <person name="Barry K."/>
            <person name="Miller A.N."/>
            <person name="Grigoriev I.V."/>
            <person name="Debuchy R."/>
            <person name="Gladieux P."/>
            <person name="Hiltunen Thoren M."/>
            <person name="Johannesson H."/>
        </authorList>
    </citation>
    <scope>NUCLEOTIDE SEQUENCE</scope>
    <source>
        <strain evidence="4">CBS 990.96</strain>
    </source>
</reference>
<keyword evidence="2" id="KW-0472">Membrane</keyword>
<comment type="caution">
    <text evidence="4">The sequence shown here is derived from an EMBL/GenBank/DDBJ whole genome shotgun (WGS) entry which is preliminary data.</text>
</comment>
<feature type="region of interest" description="Disordered" evidence="1">
    <location>
        <begin position="1"/>
        <end position="61"/>
    </location>
</feature>
<protein>
    <submittedName>
        <fullName evidence="4">Necrosis-inducing factor-domain-containing protein</fullName>
    </submittedName>
</protein>
<organism evidence="4 5">
    <name type="scientific">Podospora fimiseda</name>
    <dbReference type="NCBI Taxonomy" id="252190"/>
    <lineage>
        <taxon>Eukaryota</taxon>
        <taxon>Fungi</taxon>
        <taxon>Dikarya</taxon>
        <taxon>Ascomycota</taxon>
        <taxon>Pezizomycotina</taxon>
        <taxon>Sordariomycetes</taxon>
        <taxon>Sordariomycetidae</taxon>
        <taxon>Sordariales</taxon>
        <taxon>Podosporaceae</taxon>
        <taxon>Podospora</taxon>
    </lineage>
</organism>
<evidence type="ECO:0000256" key="2">
    <source>
        <dbReference type="SAM" id="Phobius"/>
    </source>
</evidence>
<evidence type="ECO:0000259" key="3">
    <source>
        <dbReference type="Pfam" id="PF14856"/>
    </source>
</evidence>
<evidence type="ECO:0000256" key="1">
    <source>
        <dbReference type="SAM" id="MobiDB-lite"/>
    </source>
</evidence>
<feature type="compositionally biased region" description="Polar residues" evidence="1">
    <location>
        <begin position="50"/>
        <end position="61"/>
    </location>
</feature>
<evidence type="ECO:0000313" key="4">
    <source>
        <dbReference type="EMBL" id="KAK4220729.1"/>
    </source>
</evidence>
<keyword evidence="2" id="KW-1133">Transmembrane helix</keyword>
<keyword evidence="2" id="KW-0812">Transmembrane</keyword>
<reference evidence="4" key="2">
    <citation type="submission" date="2023-05" db="EMBL/GenBank/DDBJ databases">
        <authorList>
            <consortium name="Lawrence Berkeley National Laboratory"/>
            <person name="Steindorff A."/>
            <person name="Hensen N."/>
            <person name="Bonometti L."/>
            <person name="Westerberg I."/>
            <person name="Brannstrom I.O."/>
            <person name="Guillou S."/>
            <person name="Cros-Aarteil S."/>
            <person name="Calhoun S."/>
            <person name="Haridas S."/>
            <person name="Kuo A."/>
            <person name="Mondo S."/>
            <person name="Pangilinan J."/>
            <person name="Riley R."/>
            <person name="Labutti K."/>
            <person name="Andreopoulos B."/>
            <person name="Lipzen A."/>
            <person name="Chen C."/>
            <person name="Yanf M."/>
            <person name="Daum C."/>
            <person name="Ng V."/>
            <person name="Clum A."/>
            <person name="Ohm R."/>
            <person name="Martin F."/>
            <person name="Silar P."/>
            <person name="Natvig D."/>
            <person name="Lalanne C."/>
            <person name="Gautier V."/>
            <person name="Ament-Velasquez S.L."/>
            <person name="Kruys A."/>
            <person name="Hutchinson M.I."/>
            <person name="Powell A.J."/>
            <person name="Barry K."/>
            <person name="Miller A.N."/>
            <person name="Grigoriev I.V."/>
            <person name="Debuchy R."/>
            <person name="Gladieux P."/>
            <person name="Thoren M.H."/>
            <person name="Johannesson H."/>
        </authorList>
    </citation>
    <scope>NUCLEOTIDE SEQUENCE</scope>
    <source>
        <strain evidence="4">CBS 990.96</strain>
    </source>
</reference>
<evidence type="ECO:0000313" key="5">
    <source>
        <dbReference type="Proteomes" id="UP001301958"/>
    </source>
</evidence>